<evidence type="ECO:0000313" key="2">
    <source>
        <dbReference type="EMBL" id="ADJ49336.1"/>
    </source>
</evidence>
<dbReference type="EMBL" id="CP002000">
    <property type="protein sequence ID" value="ADJ49336.1"/>
    <property type="molecule type" value="Genomic_DNA"/>
</dbReference>
<dbReference type="PATRIC" id="fig|749927.5.peg.7922"/>
<feature type="region of interest" description="Disordered" evidence="1">
    <location>
        <begin position="1"/>
        <end position="26"/>
    </location>
</feature>
<name>A0A0H3DF63_AMYMU</name>
<feature type="compositionally biased region" description="Basic and acidic residues" evidence="1">
    <location>
        <begin position="1"/>
        <end position="10"/>
    </location>
</feature>
<dbReference type="KEGG" id="amd:AMED_7624"/>
<evidence type="ECO:0000313" key="3">
    <source>
        <dbReference type="Proteomes" id="UP000000328"/>
    </source>
</evidence>
<sequence>MLAGKYRDGRIPAGSRAAGPPPSRPLLLPELLERVELLRGVADDAGPASPRPTRGWCGPPPAQLS</sequence>
<organism evidence="2 3">
    <name type="scientific">Amycolatopsis mediterranei (strain U-32)</name>
    <dbReference type="NCBI Taxonomy" id="749927"/>
    <lineage>
        <taxon>Bacteria</taxon>
        <taxon>Bacillati</taxon>
        <taxon>Actinomycetota</taxon>
        <taxon>Actinomycetes</taxon>
        <taxon>Pseudonocardiales</taxon>
        <taxon>Pseudonocardiaceae</taxon>
        <taxon>Amycolatopsis</taxon>
    </lineage>
</organism>
<proteinExistence type="predicted"/>
<feature type="region of interest" description="Disordered" evidence="1">
    <location>
        <begin position="42"/>
        <end position="65"/>
    </location>
</feature>
<dbReference type="HOGENOM" id="CLU_2840039_0_0_11"/>
<evidence type="ECO:0000256" key="1">
    <source>
        <dbReference type="SAM" id="MobiDB-lite"/>
    </source>
</evidence>
<accession>A0A0H3DF63</accession>
<gene>
    <name evidence="2" type="ordered locus">AMED_7624</name>
</gene>
<protein>
    <submittedName>
        <fullName evidence="2">Uncharacterized protein</fullName>
    </submittedName>
</protein>
<reference evidence="2 3" key="1">
    <citation type="journal article" date="2010" name="Cell Res.">
        <title>Complete genome sequence of the rifamycin SV-producing Amycolatopsis mediterranei U32 revealed its genetic characteristics in phylogeny and metabolism.</title>
        <authorList>
            <person name="Zhao W."/>
            <person name="Zhong Y."/>
            <person name="Yuan H."/>
            <person name="Wang J."/>
            <person name="Zheng H."/>
            <person name="Wang Y."/>
            <person name="Cen X."/>
            <person name="Xu F."/>
            <person name="Bai J."/>
            <person name="Han X."/>
            <person name="Lu G."/>
            <person name="Zhu Y."/>
            <person name="Shao Z."/>
            <person name="Yan H."/>
            <person name="Li C."/>
            <person name="Peng N."/>
            <person name="Zhang Z."/>
            <person name="Zhang Y."/>
            <person name="Lin W."/>
            <person name="Fan Y."/>
            <person name="Qin Z."/>
            <person name="Hu Y."/>
            <person name="Zhu B."/>
            <person name="Wang S."/>
            <person name="Ding X."/>
            <person name="Zhao G.P."/>
        </authorList>
    </citation>
    <scope>NUCLEOTIDE SEQUENCE [LARGE SCALE GENOMIC DNA]</scope>
    <source>
        <strain evidence="3">U-32</strain>
    </source>
</reference>
<dbReference type="AlphaFoldDB" id="A0A0H3DF63"/>
<dbReference type="Proteomes" id="UP000000328">
    <property type="component" value="Chromosome"/>
</dbReference>